<organism evidence="2">
    <name type="scientific">Ditylum brightwellii</name>
    <dbReference type="NCBI Taxonomy" id="49249"/>
    <lineage>
        <taxon>Eukaryota</taxon>
        <taxon>Sar</taxon>
        <taxon>Stramenopiles</taxon>
        <taxon>Ochrophyta</taxon>
        <taxon>Bacillariophyta</taxon>
        <taxon>Mediophyceae</taxon>
        <taxon>Lithodesmiophycidae</taxon>
        <taxon>Lithodesmiales</taxon>
        <taxon>Lithodesmiaceae</taxon>
        <taxon>Ditylum</taxon>
    </lineage>
</organism>
<dbReference type="EMBL" id="HBNS01058514">
    <property type="protein sequence ID" value="CAE4663759.1"/>
    <property type="molecule type" value="Transcribed_RNA"/>
</dbReference>
<protein>
    <submittedName>
        <fullName evidence="2">Uncharacterized protein</fullName>
    </submittedName>
</protein>
<dbReference type="InterPro" id="IPR027267">
    <property type="entry name" value="AH/BAR_dom_sf"/>
</dbReference>
<proteinExistence type="predicted"/>
<feature type="compositionally biased region" description="Low complexity" evidence="1">
    <location>
        <begin position="290"/>
        <end position="311"/>
    </location>
</feature>
<name>A0A7S4T3V8_9STRA</name>
<gene>
    <name evidence="2" type="ORF">DBRI00130_LOCUS42082</name>
</gene>
<feature type="compositionally biased region" description="Polar residues" evidence="1">
    <location>
        <begin position="319"/>
        <end position="331"/>
    </location>
</feature>
<dbReference type="AlphaFoldDB" id="A0A7S4T3V8"/>
<evidence type="ECO:0000313" key="2">
    <source>
        <dbReference type="EMBL" id="CAE4663759.1"/>
    </source>
</evidence>
<dbReference type="SUPFAM" id="SSF103657">
    <property type="entry name" value="BAR/IMD domain-like"/>
    <property type="match status" value="1"/>
</dbReference>
<dbReference type="Gene3D" id="1.20.1270.60">
    <property type="entry name" value="Arfaptin homology (AH) domain/BAR domain"/>
    <property type="match status" value="1"/>
</dbReference>
<evidence type="ECO:0000256" key="1">
    <source>
        <dbReference type="SAM" id="MobiDB-lite"/>
    </source>
</evidence>
<accession>A0A7S4T3V8</accession>
<feature type="region of interest" description="Disordered" evidence="1">
    <location>
        <begin position="283"/>
        <end position="375"/>
    </location>
</feature>
<sequence length="412" mass="46765">MMRKNIAPQHLLQSKTSKPNIADDRLRQAADGFHTFTAKLKKLNVAVKAYHQDTVRAQASRARLVSALSDVASDSPLSSLMRTSPDQQDGSIVAYANTHKRAVNSVQFSLERYQNEMITYVDEWETTISNRICTELRHVESLHKNWAKYDSKVASLKSASEKKTKKKDSDSVKIGRNESKLRTARKEYRRNLISLTLLTEEVTERGWKDLVPLMLKMLEFDIETSHESVELMERLKEVQDEFLCLAHRYEMGDGEIRDGRLKMLLEDDALEFVRTEDRRDIESLQPSINTSTPLLSRSHSSSTESNDLSSSPIDVKKLQTIQSTPPTSESDLSPGDKPSRSEQPEVNPEQTEQPKITYVRKETIPDIENESVDERGRAVMPTSIYLQFDEDGVASGIDDMTTLTPYPDRASV</sequence>
<reference evidence="2" key="1">
    <citation type="submission" date="2021-01" db="EMBL/GenBank/DDBJ databases">
        <authorList>
            <person name="Corre E."/>
            <person name="Pelletier E."/>
            <person name="Niang G."/>
            <person name="Scheremetjew M."/>
            <person name="Finn R."/>
            <person name="Kale V."/>
            <person name="Holt S."/>
            <person name="Cochrane G."/>
            <person name="Meng A."/>
            <person name="Brown T."/>
            <person name="Cohen L."/>
        </authorList>
    </citation>
    <scope>NUCLEOTIDE SEQUENCE</scope>
    <source>
        <strain evidence="2">GSO104</strain>
    </source>
</reference>